<dbReference type="RefSeq" id="WP_014767044.1">
    <property type="nucleotide sequence ID" value="NC_018001.1"/>
</dbReference>
<gene>
    <name evidence="1" type="ORF">Desfe_0229</name>
</gene>
<dbReference type="eggNOG" id="arCOG11456">
    <property type="taxonomic scope" value="Archaea"/>
</dbReference>
<dbReference type="GeneID" id="13061916"/>
<accession>I3XQB6</accession>
<protein>
    <submittedName>
        <fullName evidence="1">Uncharacterized protein</fullName>
    </submittedName>
</protein>
<reference evidence="1 2" key="1">
    <citation type="journal article" date="2012" name="J. Bacteriol.">
        <title>Complete Genome Sequence of Desulfurococcus fermentans, a Hyperthermophilic Cellulolytic Crenarchaeon Isolated from a Freshwater Hot Spring in Kamchatka, Russia.</title>
        <authorList>
            <person name="Susanti D."/>
            <person name="Johnson E.F."/>
            <person name="Rodriguez J.R."/>
            <person name="Anderson I."/>
            <person name="Perevalova A.A."/>
            <person name="Kyrpides N."/>
            <person name="Lucas S."/>
            <person name="Han J."/>
            <person name="Lapidus A."/>
            <person name="Cheng J.F."/>
            <person name="Goodwin L."/>
            <person name="Pitluck S."/>
            <person name="Mavrommatis K."/>
            <person name="Peters L."/>
            <person name="Land M.L."/>
            <person name="Hauser L."/>
            <person name="Gopalan V."/>
            <person name="Chan P.P."/>
            <person name="Lowe T.M."/>
            <person name="Atomi H."/>
            <person name="Bonch-Osmolovskaya E.A."/>
            <person name="Woyke T."/>
            <person name="Mukhopadhyay B."/>
        </authorList>
    </citation>
    <scope>NUCLEOTIDE SEQUENCE [LARGE SCALE GENOMIC DNA]</scope>
    <source>
        <strain evidence="1 2">DSM 16532</strain>
    </source>
</reference>
<dbReference type="KEGG" id="dfd:Desfe_0229"/>
<keyword evidence="2" id="KW-1185">Reference proteome</keyword>
<evidence type="ECO:0000313" key="2">
    <source>
        <dbReference type="Proteomes" id="UP000006175"/>
    </source>
</evidence>
<organism evidence="1 2">
    <name type="scientific">Desulfurococcus amylolyticus DSM 16532</name>
    <dbReference type="NCBI Taxonomy" id="768672"/>
    <lineage>
        <taxon>Archaea</taxon>
        <taxon>Thermoproteota</taxon>
        <taxon>Thermoprotei</taxon>
        <taxon>Desulfurococcales</taxon>
        <taxon>Desulfurococcaceae</taxon>
        <taxon>Desulfurococcus</taxon>
    </lineage>
</organism>
<evidence type="ECO:0000313" key="1">
    <source>
        <dbReference type="EMBL" id="AFL66140.1"/>
    </source>
</evidence>
<proteinExistence type="predicted"/>
<dbReference type="HOGENOM" id="CLU_2662156_0_0_2"/>
<dbReference type="EMBL" id="CP003321">
    <property type="protein sequence ID" value="AFL66140.1"/>
    <property type="molecule type" value="Genomic_DNA"/>
</dbReference>
<sequence length="75" mass="9078">MGFRHEESLIRELEFLRKASTRFLTQQYGLPRYIVEHRLNKTQLLFNLLRDYARWLRSSDEYPRLSSRDEEGSTG</sequence>
<name>I3XQB6_DESAM</name>
<dbReference type="Proteomes" id="UP000006175">
    <property type="component" value="Chromosome"/>
</dbReference>
<dbReference type="AlphaFoldDB" id="I3XQB6"/>